<dbReference type="HAMAP" id="MF_00227">
    <property type="entry name" value="RNase_P"/>
    <property type="match status" value="1"/>
</dbReference>
<gene>
    <name evidence="7 9" type="primary">rnpA</name>
    <name evidence="9" type="ORF">IAD42_02125</name>
</gene>
<comment type="catalytic activity">
    <reaction evidence="7">
        <text>Endonucleolytic cleavage of RNA, removing 5'-extranucleotides from tRNA precursor.</text>
        <dbReference type="EC" id="3.1.26.5"/>
    </reaction>
</comment>
<dbReference type="GO" id="GO:0042781">
    <property type="term" value="F:3'-tRNA processing endoribonuclease activity"/>
    <property type="evidence" value="ECO:0007669"/>
    <property type="project" value="TreeGrafter"/>
</dbReference>
<dbReference type="PROSITE" id="PS00648">
    <property type="entry name" value="RIBONUCLEASE_P"/>
    <property type="match status" value="1"/>
</dbReference>
<dbReference type="InterPro" id="IPR000100">
    <property type="entry name" value="RNase_P"/>
</dbReference>
<reference evidence="9" key="2">
    <citation type="journal article" date="2021" name="PeerJ">
        <title>Extensive microbial diversity within the chicken gut microbiome revealed by metagenomics and culture.</title>
        <authorList>
            <person name="Gilroy R."/>
            <person name="Ravi A."/>
            <person name="Getino M."/>
            <person name="Pursley I."/>
            <person name="Horton D.L."/>
            <person name="Alikhan N.F."/>
            <person name="Baker D."/>
            <person name="Gharbi K."/>
            <person name="Hall N."/>
            <person name="Watson M."/>
            <person name="Adriaenssens E.M."/>
            <person name="Foster-Nyarko E."/>
            <person name="Jarju S."/>
            <person name="Secka A."/>
            <person name="Antonio M."/>
            <person name="Oren A."/>
            <person name="Chaudhuri R.R."/>
            <person name="La Ragione R."/>
            <person name="Hildebrand F."/>
            <person name="Pallen M.J."/>
        </authorList>
    </citation>
    <scope>NUCLEOTIDE SEQUENCE</scope>
    <source>
        <strain evidence="9">ChiHecec3B27-6122</strain>
    </source>
</reference>
<sequence>MEHTDSLKQNYEFRRAYRKGRSAAEPCLVVYARRNGRPGNRLGFTVSNKLGCAVVRNRVRRKLREIYRLNEGRLCRGHDVVVVARSRSVGADYRRLEREFLAACGELGLLKKEDGE</sequence>
<dbReference type="SUPFAM" id="SSF54211">
    <property type="entry name" value="Ribosomal protein S5 domain 2-like"/>
    <property type="match status" value="1"/>
</dbReference>
<dbReference type="GO" id="GO:0001682">
    <property type="term" value="P:tRNA 5'-leader removal"/>
    <property type="evidence" value="ECO:0007669"/>
    <property type="project" value="UniProtKB-UniRule"/>
</dbReference>
<comment type="subunit">
    <text evidence="7">Consists of a catalytic RNA component (M1 or rnpB) and a protein subunit.</text>
</comment>
<name>A0A9D1G422_9FIRM</name>
<dbReference type="NCBIfam" id="TIGR00188">
    <property type="entry name" value="rnpA"/>
    <property type="match status" value="1"/>
</dbReference>
<protein>
    <recommendedName>
        <fullName evidence="7 8">Ribonuclease P protein component</fullName>
        <shortName evidence="7">RNase P protein</shortName>
        <shortName evidence="7">RNaseP protein</shortName>
        <ecNumber evidence="7 8">3.1.26.5</ecNumber>
    </recommendedName>
    <alternativeName>
        <fullName evidence="7">Protein C5</fullName>
    </alternativeName>
</protein>
<keyword evidence="2 7" id="KW-0819">tRNA processing</keyword>
<evidence type="ECO:0000256" key="1">
    <source>
        <dbReference type="ARBA" id="ARBA00002663"/>
    </source>
</evidence>
<comment type="function">
    <text evidence="1 7">RNaseP catalyzes the removal of the 5'-leader sequence from pre-tRNA to produce the mature 5'-terminus. It can also cleave other RNA substrates such as 4.5S RNA. The protein component plays an auxiliary but essential role in vivo by binding to the 5'-leader sequence and broadening the substrate specificity of the ribozyme.</text>
</comment>
<evidence type="ECO:0000313" key="9">
    <source>
        <dbReference type="EMBL" id="HIS96751.1"/>
    </source>
</evidence>
<dbReference type="InterPro" id="IPR014721">
    <property type="entry name" value="Ribsml_uS5_D2-typ_fold_subgr"/>
</dbReference>
<dbReference type="PANTHER" id="PTHR33992:SF1">
    <property type="entry name" value="RIBONUCLEASE P PROTEIN COMPONENT"/>
    <property type="match status" value="1"/>
</dbReference>
<proteinExistence type="inferred from homology"/>
<dbReference type="GO" id="GO:0030677">
    <property type="term" value="C:ribonuclease P complex"/>
    <property type="evidence" value="ECO:0007669"/>
    <property type="project" value="TreeGrafter"/>
</dbReference>
<evidence type="ECO:0000313" key="10">
    <source>
        <dbReference type="Proteomes" id="UP000886876"/>
    </source>
</evidence>
<evidence type="ECO:0000256" key="2">
    <source>
        <dbReference type="ARBA" id="ARBA00022694"/>
    </source>
</evidence>
<dbReference type="EMBL" id="DVJS01000046">
    <property type="protein sequence ID" value="HIS96751.1"/>
    <property type="molecule type" value="Genomic_DNA"/>
</dbReference>
<evidence type="ECO:0000256" key="3">
    <source>
        <dbReference type="ARBA" id="ARBA00022722"/>
    </source>
</evidence>
<evidence type="ECO:0000256" key="6">
    <source>
        <dbReference type="ARBA" id="ARBA00022884"/>
    </source>
</evidence>
<dbReference type="EC" id="3.1.26.5" evidence="7 8"/>
<dbReference type="GO" id="GO:0000049">
    <property type="term" value="F:tRNA binding"/>
    <property type="evidence" value="ECO:0007669"/>
    <property type="project" value="UniProtKB-UniRule"/>
</dbReference>
<organism evidence="9 10">
    <name type="scientific">Candidatus Scatomorpha pullistercoris</name>
    <dbReference type="NCBI Taxonomy" id="2840929"/>
    <lineage>
        <taxon>Bacteria</taxon>
        <taxon>Bacillati</taxon>
        <taxon>Bacillota</taxon>
        <taxon>Clostridia</taxon>
        <taxon>Eubacteriales</taxon>
        <taxon>Candidatus Scatomorpha</taxon>
    </lineage>
</organism>
<dbReference type="InterPro" id="IPR020539">
    <property type="entry name" value="RNase_P_CS"/>
</dbReference>
<keyword evidence="6 7" id="KW-0694">RNA-binding</keyword>
<dbReference type="GO" id="GO:0004526">
    <property type="term" value="F:ribonuclease P activity"/>
    <property type="evidence" value="ECO:0007669"/>
    <property type="project" value="UniProtKB-UniRule"/>
</dbReference>
<dbReference type="Proteomes" id="UP000886876">
    <property type="component" value="Unassembled WGS sequence"/>
</dbReference>
<keyword evidence="3 7" id="KW-0540">Nuclease</keyword>
<keyword evidence="5 7" id="KW-0378">Hydrolase</keyword>
<evidence type="ECO:0000256" key="7">
    <source>
        <dbReference type="HAMAP-Rule" id="MF_00227"/>
    </source>
</evidence>
<dbReference type="InterPro" id="IPR020568">
    <property type="entry name" value="Ribosomal_Su5_D2-typ_SF"/>
</dbReference>
<comment type="caution">
    <text evidence="9">The sequence shown here is derived from an EMBL/GenBank/DDBJ whole genome shotgun (WGS) entry which is preliminary data.</text>
</comment>
<dbReference type="AlphaFoldDB" id="A0A9D1G422"/>
<reference evidence="9" key="1">
    <citation type="submission" date="2020-10" db="EMBL/GenBank/DDBJ databases">
        <authorList>
            <person name="Gilroy R."/>
        </authorList>
    </citation>
    <scope>NUCLEOTIDE SEQUENCE</scope>
    <source>
        <strain evidence="9">ChiHecec3B27-6122</strain>
    </source>
</reference>
<comment type="similarity">
    <text evidence="7">Belongs to the RnpA family.</text>
</comment>
<dbReference type="Pfam" id="PF00825">
    <property type="entry name" value="Ribonuclease_P"/>
    <property type="match status" value="1"/>
</dbReference>
<dbReference type="PANTHER" id="PTHR33992">
    <property type="entry name" value="RIBONUCLEASE P PROTEIN COMPONENT"/>
    <property type="match status" value="1"/>
</dbReference>
<evidence type="ECO:0000256" key="8">
    <source>
        <dbReference type="NCBIfam" id="TIGR00188"/>
    </source>
</evidence>
<accession>A0A9D1G422</accession>
<dbReference type="Gene3D" id="3.30.230.10">
    <property type="match status" value="1"/>
</dbReference>
<keyword evidence="4 7" id="KW-0255">Endonuclease</keyword>
<evidence type="ECO:0000256" key="4">
    <source>
        <dbReference type="ARBA" id="ARBA00022759"/>
    </source>
</evidence>
<evidence type="ECO:0000256" key="5">
    <source>
        <dbReference type="ARBA" id="ARBA00022801"/>
    </source>
</evidence>